<keyword evidence="1" id="KW-0472">Membrane</keyword>
<organism evidence="2 3">
    <name type="scientific">Caulochytrium protostelioides</name>
    <dbReference type="NCBI Taxonomy" id="1555241"/>
    <lineage>
        <taxon>Eukaryota</taxon>
        <taxon>Fungi</taxon>
        <taxon>Fungi incertae sedis</taxon>
        <taxon>Chytridiomycota</taxon>
        <taxon>Chytridiomycota incertae sedis</taxon>
        <taxon>Chytridiomycetes</taxon>
        <taxon>Caulochytriales</taxon>
        <taxon>Caulochytriaceae</taxon>
        <taxon>Caulochytrium</taxon>
    </lineage>
</organism>
<keyword evidence="1" id="KW-0812">Transmembrane</keyword>
<evidence type="ECO:0000256" key="1">
    <source>
        <dbReference type="SAM" id="Phobius"/>
    </source>
</evidence>
<keyword evidence="1" id="KW-1133">Transmembrane helix</keyword>
<proteinExistence type="predicted"/>
<dbReference type="Proteomes" id="UP000268535">
    <property type="component" value="Unassembled WGS sequence"/>
</dbReference>
<dbReference type="EMBL" id="ML009176">
    <property type="protein sequence ID" value="RKO97753.1"/>
    <property type="molecule type" value="Genomic_DNA"/>
</dbReference>
<gene>
    <name evidence="2" type="ORF">CAUPRSCDRAFT_10596</name>
</gene>
<feature type="transmembrane region" description="Helical" evidence="1">
    <location>
        <begin position="12"/>
        <end position="32"/>
    </location>
</feature>
<protein>
    <submittedName>
        <fullName evidence="2">Uncharacterized protein</fullName>
    </submittedName>
</protein>
<dbReference type="AlphaFoldDB" id="A0A4P9WZD1"/>
<evidence type="ECO:0000313" key="2">
    <source>
        <dbReference type="EMBL" id="RKO97753.1"/>
    </source>
</evidence>
<reference evidence="3" key="1">
    <citation type="journal article" date="2018" name="Nat. Microbiol.">
        <title>Leveraging single-cell genomics to expand the fungal tree of life.</title>
        <authorList>
            <person name="Ahrendt S.R."/>
            <person name="Quandt C.A."/>
            <person name="Ciobanu D."/>
            <person name="Clum A."/>
            <person name="Salamov A."/>
            <person name="Andreopoulos B."/>
            <person name="Cheng J.F."/>
            <person name="Woyke T."/>
            <person name="Pelin A."/>
            <person name="Henrissat B."/>
            <person name="Reynolds N.K."/>
            <person name="Benny G.L."/>
            <person name="Smith M.E."/>
            <person name="James T.Y."/>
            <person name="Grigoriev I.V."/>
        </authorList>
    </citation>
    <scope>NUCLEOTIDE SEQUENCE [LARGE SCALE GENOMIC DNA]</scope>
    <source>
        <strain evidence="3">ATCC 52028</strain>
    </source>
</reference>
<accession>A0A4P9WZD1</accession>
<evidence type="ECO:0000313" key="3">
    <source>
        <dbReference type="Proteomes" id="UP000268535"/>
    </source>
</evidence>
<sequence>MITAGDAKTSRPIPIAIPITIAASALAIGSVYGKRSRCLAARTTDLRRTASFPTAQRPLNQEGLCWARLGVVVSRINMQATPAVGPLYRGFLRAQRRWPQQPGRQVRVDRALLDRVRAAFREPLGPGQTEAARRHDGQQQLEAITAMLDNALVSKYPSLTLDEPTSVRAFLPADAAYMMLDTEVNEVIRKASKLDMIKVYFAKKLHLKSAPSGKEV</sequence>
<name>A0A4P9WZD1_9FUNG</name>